<dbReference type="STRING" id="74649.A0A2P6PB93"/>
<name>A0A2P6PB93_ROSCH</name>
<keyword evidence="2" id="KW-1185">Reference proteome</keyword>
<dbReference type="EMBL" id="PDCK01000045">
    <property type="protein sequence ID" value="PRQ19187.1"/>
    <property type="molecule type" value="Genomic_DNA"/>
</dbReference>
<evidence type="ECO:0000313" key="2">
    <source>
        <dbReference type="Proteomes" id="UP000238479"/>
    </source>
</evidence>
<reference evidence="1 2" key="1">
    <citation type="journal article" date="2018" name="Nat. Genet.">
        <title>The Rosa genome provides new insights in the design of modern roses.</title>
        <authorList>
            <person name="Bendahmane M."/>
        </authorList>
    </citation>
    <scope>NUCLEOTIDE SEQUENCE [LARGE SCALE GENOMIC DNA]</scope>
    <source>
        <strain evidence="2">cv. Old Blush</strain>
    </source>
</reference>
<dbReference type="Gramene" id="PRQ19187">
    <property type="protein sequence ID" value="PRQ19187"/>
    <property type="gene ID" value="RchiOBHm_Chr7g0214461"/>
</dbReference>
<evidence type="ECO:0000313" key="1">
    <source>
        <dbReference type="EMBL" id="PRQ19187.1"/>
    </source>
</evidence>
<dbReference type="Proteomes" id="UP000238479">
    <property type="component" value="Chromosome 7"/>
</dbReference>
<organism evidence="1 2">
    <name type="scientific">Rosa chinensis</name>
    <name type="common">China rose</name>
    <dbReference type="NCBI Taxonomy" id="74649"/>
    <lineage>
        <taxon>Eukaryota</taxon>
        <taxon>Viridiplantae</taxon>
        <taxon>Streptophyta</taxon>
        <taxon>Embryophyta</taxon>
        <taxon>Tracheophyta</taxon>
        <taxon>Spermatophyta</taxon>
        <taxon>Magnoliopsida</taxon>
        <taxon>eudicotyledons</taxon>
        <taxon>Gunneridae</taxon>
        <taxon>Pentapetalae</taxon>
        <taxon>rosids</taxon>
        <taxon>fabids</taxon>
        <taxon>Rosales</taxon>
        <taxon>Rosaceae</taxon>
        <taxon>Rosoideae</taxon>
        <taxon>Rosoideae incertae sedis</taxon>
        <taxon>Rosa</taxon>
    </lineage>
</organism>
<dbReference type="AlphaFoldDB" id="A0A2P6PB93"/>
<gene>
    <name evidence="1" type="ORF">RchiOBHm_Chr7g0214461</name>
</gene>
<protein>
    <submittedName>
        <fullName evidence="1">Uncharacterized protein</fullName>
    </submittedName>
</protein>
<comment type="caution">
    <text evidence="1">The sequence shown here is derived from an EMBL/GenBank/DDBJ whole genome shotgun (WGS) entry which is preliminary data.</text>
</comment>
<accession>A0A2P6PB93</accession>
<proteinExistence type="predicted"/>
<sequence>MYVCENVYDYQMIHLQDRQKLEGVLSPSHLEDMEFAQSLGRTE</sequence>